<accession>A0A4Z0V1H7</accession>
<evidence type="ECO:0000259" key="1">
    <source>
        <dbReference type="Pfam" id="PF00149"/>
    </source>
</evidence>
<dbReference type="Gene3D" id="3.60.21.10">
    <property type="match status" value="1"/>
</dbReference>
<reference evidence="2 3" key="1">
    <citation type="submission" date="2019-02" db="EMBL/GenBank/DDBJ databases">
        <title>Isolation and identification of novel species under the genus Muribaculum.</title>
        <authorList>
            <person name="Miyake S."/>
            <person name="Ding Y."/>
            <person name="Low A."/>
            <person name="Soh M."/>
            <person name="Seedorf H."/>
        </authorList>
    </citation>
    <scope>NUCLEOTIDE SEQUENCE [LARGE SCALE GENOMIC DNA]</scope>
    <source>
        <strain evidence="2 3">TLL-A3</strain>
    </source>
</reference>
<dbReference type="GO" id="GO:0016787">
    <property type="term" value="F:hydrolase activity"/>
    <property type="evidence" value="ECO:0007669"/>
    <property type="project" value="InterPro"/>
</dbReference>
<sequence>MAYNNNDIIVIPDIHGRQFWRRAVELYPDADTIFLGDYHDPYPAEGITNEESLANLRELFDYVKSHDNVHLLMGNHDLNYFADFGKKVRYDEKNTRTIRSLLTEILPRMTIATTRIVSGKTVFFSHSPVLVDWVKDAGVSDDVPTLVKTLNDSIKNLDTDPSEAVKLLRYVPSYRGGEASFGSPTWADVRELDNDGKQIIDTIDYSIFAHTRVNPPRITSKWADLDSQRAFRLTQELKLIEI</sequence>
<feature type="domain" description="Calcineurin-like phosphoesterase" evidence="1">
    <location>
        <begin position="8"/>
        <end position="211"/>
    </location>
</feature>
<gene>
    <name evidence="2" type="ORF">EZ315_14315</name>
</gene>
<keyword evidence="3" id="KW-1185">Reference proteome</keyword>
<dbReference type="EMBL" id="SJSA01000002">
    <property type="protein sequence ID" value="TGG36992.1"/>
    <property type="molecule type" value="Genomic_DNA"/>
</dbReference>
<dbReference type="RefSeq" id="WP_135472685.1">
    <property type="nucleotide sequence ID" value="NZ_CASRTU010000091.1"/>
</dbReference>
<organism evidence="2 3">
    <name type="scientific">Duncaniella freteri</name>
    <dbReference type="NCBI Taxonomy" id="2530391"/>
    <lineage>
        <taxon>Bacteria</taxon>
        <taxon>Pseudomonadati</taxon>
        <taxon>Bacteroidota</taxon>
        <taxon>Bacteroidia</taxon>
        <taxon>Bacteroidales</taxon>
        <taxon>Muribaculaceae</taxon>
        <taxon>Duncaniella</taxon>
    </lineage>
</organism>
<dbReference type="InterPro" id="IPR004843">
    <property type="entry name" value="Calcineurin-like_PHP"/>
</dbReference>
<evidence type="ECO:0000313" key="3">
    <source>
        <dbReference type="Proteomes" id="UP000297635"/>
    </source>
</evidence>
<evidence type="ECO:0000313" key="2">
    <source>
        <dbReference type="EMBL" id="TGG36992.1"/>
    </source>
</evidence>
<comment type="caution">
    <text evidence="2">The sequence shown here is derived from an EMBL/GenBank/DDBJ whole genome shotgun (WGS) entry which is preliminary data.</text>
</comment>
<dbReference type="InterPro" id="IPR029052">
    <property type="entry name" value="Metallo-depent_PP-like"/>
</dbReference>
<name>A0A4Z0V1H7_9BACT</name>
<dbReference type="SUPFAM" id="SSF56300">
    <property type="entry name" value="Metallo-dependent phosphatases"/>
    <property type="match status" value="1"/>
</dbReference>
<proteinExistence type="predicted"/>
<dbReference type="Pfam" id="PF00149">
    <property type="entry name" value="Metallophos"/>
    <property type="match status" value="1"/>
</dbReference>
<protein>
    <recommendedName>
        <fullName evidence="1">Calcineurin-like phosphoesterase domain-containing protein</fullName>
    </recommendedName>
</protein>
<dbReference type="GeneID" id="82150964"/>
<dbReference type="Proteomes" id="UP000297635">
    <property type="component" value="Unassembled WGS sequence"/>
</dbReference>
<dbReference type="AlphaFoldDB" id="A0A4Z0V1H7"/>